<keyword evidence="22" id="KW-0436">Ligase</keyword>
<keyword evidence="14" id="KW-0539">Nucleus</keyword>
<dbReference type="PANTHER" id="PTHR16079">
    <property type="entry name" value="UBIQUITIN LIGASE PROTEIN CHFR"/>
    <property type="match status" value="1"/>
</dbReference>
<dbReference type="InterPro" id="IPR008984">
    <property type="entry name" value="SMAD_FHA_dom_sf"/>
</dbReference>
<dbReference type="Pfam" id="PF00498">
    <property type="entry name" value="FHA"/>
    <property type="match status" value="1"/>
</dbReference>
<dbReference type="InterPro" id="IPR017907">
    <property type="entry name" value="Znf_RING_CS"/>
</dbReference>
<dbReference type="EMBL" id="JAAWVQ010031527">
    <property type="protein sequence ID" value="MBN3273529.1"/>
    <property type="molecule type" value="Genomic_DNA"/>
</dbReference>
<comment type="subcellular location">
    <subcellularLocation>
        <location evidence="2">Nucleus</location>
        <location evidence="2">PML body</location>
    </subcellularLocation>
</comment>
<comment type="pathway">
    <text evidence="3">Protein modification; protein ubiquitination.</text>
</comment>
<evidence type="ECO:0000259" key="20">
    <source>
        <dbReference type="PROSITE" id="PS50006"/>
    </source>
</evidence>
<evidence type="ECO:0000256" key="17">
    <source>
        <dbReference type="ARBA" id="ARBA00031332"/>
    </source>
</evidence>
<evidence type="ECO:0000256" key="11">
    <source>
        <dbReference type="ARBA" id="ARBA00022776"/>
    </source>
</evidence>
<evidence type="ECO:0000256" key="14">
    <source>
        <dbReference type="ARBA" id="ARBA00023242"/>
    </source>
</evidence>
<organism evidence="22 23">
    <name type="scientific">Polyodon spathula</name>
    <name type="common">North American paddlefish</name>
    <name type="synonym">Squalus spathula</name>
    <dbReference type="NCBI Taxonomy" id="7913"/>
    <lineage>
        <taxon>Eukaryota</taxon>
        <taxon>Metazoa</taxon>
        <taxon>Chordata</taxon>
        <taxon>Craniata</taxon>
        <taxon>Vertebrata</taxon>
        <taxon>Euteleostomi</taxon>
        <taxon>Actinopterygii</taxon>
        <taxon>Chondrostei</taxon>
        <taxon>Acipenseriformes</taxon>
        <taxon>Polyodontidae</taxon>
        <taxon>Polyodon</taxon>
    </lineage>
</organism>
<feature type="domain" description="RING-type" evidence="21">
    <location>
        <begin position="234"/>
        <end position="273"/>
    </location>
</feature>
<dbReference type="PROSITE" id="PS50006">
    <property type="entry name" value="FHA_DOMAIN"/>
    <property type="match status" value="1"/>
</dbReference>
<evidence type="ECO:0000256" key="9">
    <source>
        <dbReference type="ARBA" id="ARBA00022723"/>
    </source>
</evidence>
<feature type="domain" description="FHA" evidence="20">
    <location>
        <begin position="1"/>
        <end position="44"/>
    </location>
</feature>
<evidence type="ECO:0000256" key="12">
    <source>
        <dbReference type="ARBA" id="ARBA00022786"/>
    </source>
</evidence>
<keyword evidence="10 18" id="KW-0863">Zinc-finger</keyword>
<feature type="non-terminal residue" evidence="22">
    <location>
        <position position="1"/>
    </location>
</feature>
<evidence type="ECO:0000256" key="13">
    <source>
        <dbReference type="ARBA" id="ARBA00022833"/>
    </source>
</evidence>
<dbReference type="SUPFAM" id="SSF49879">
    <property type="entry name" value="SMAD/FHA domain"/>
    <property type="match status" value="1"/>
</dbReference>
<evidence type="ECO:0000256" key="6">
    <source>
        <dbReference type="ARBA" id="ARBA00017908"/>
    </source>
</evidence>
<evidence type="ECO:0000259" key="21">
    <source>
        <dbReference type="PROSITE" id="PS50089"/>
    </source>
</evidence>
<dbReference type="GO" id="GO:0016874">
    <property type="term" value="F:ligase activity"/>
    <property type="evidence" value="ECO:0007669"/>
    <property type="project" value="UniProtKB-KW"/>
</dbReference>
<evidence type="ECO:0000256" key="10">
    <source>
        <dbReference type="ARBA" id="ARBA00022771"/>
    </source>
</evidence>
<dbReference type="Pfam" id="PF13923">
    <property type="entry name" value="zf-C3HC4_2"/>
    <property type="match status" value="1"/>
</dbReference>
<accession>A0ABS2XH84</accession>
<dbReference type="InterPro" id="IPR013083">
    <property type="entry name" value="Znf_RING/FYVE/PHD"/>
</dbReference>
<dbReference type="InterPro" id="IPR001841">
    <property type="entry name" value="Znf_RING"/>
</dbReference>
<evidence type="ECO:0000256" key="7">
    <source>
        <dbReference type="ARBA" id="ARBA00022618"/>
    </source>
</evidence>
<dbReference type="PANTHER" id="PTHR16079:SF4">
    <property type="entry name" value="E3 UBIQUITIN-PROTEIN LIGASE CHFR"/>
    <property type="match status" value="1"/>
</dbReference>
<feature type="region of interest" description="Disordered" evidence="19">
    <location>
        <begin position="374"/>
        <end position="396"/>
    </location>
</feature>
<dbReference type="PROSITE" id="PS50089">
    <property type="entry name" value="ZF_RING_2"/>
    <property type="match status" value="1"/>
</dbReference>
<feature type="region of interest" description="Disordered" evidence="19">
    <location>
        <begin position="92"/>
        <end position="224"/>
    </location>
</feature>
<evidence type="ECO:0000313" key="22">
    <source>
        <dbReference type="EMBL" id="MBN3273529.1"/>
    </source>
</evidence>
<feature type="compositionally biased region" description="Low complexity" evidence="19">
    <location>
        <begin position="384"/>
        <end position="396"/>
    </location>
</feature>
<dbReference type="CDD" id="cd16503">
    <property type="entry name" value="RING-HC_CHFR"/>
    <property type="match status" value="1"/>
</dbReference>
<keyword evidence="15" id="KW-0131">Cell cycle</keyword>
<dbReference type="PROSITE" id="PS00518">
    <property type="entry name" value="ZF_RING_1"/>
    <property type="match status" value="1"/>
</dbReference>
<dbReference type="SUPFAM" id="SSF57850">
    <property type="entry name" value="RING/U-box"/>
    <property type="match status" value="1"/>
</dbReference>
<sequence>CDLSFPANKMVSSDHCKIVQDENSGEVWLEDMSTNGTVINKSKMVKKQTCRLQSGDVIYVVYRKNEPEQNVAYIYHSITAEQAHVQELKGEPCSEPLISSGMDPSVEETPGIDAQSPKAIQLPPHEEPQPSTSTSELYSTSSAAHPPPSTSGPCRASDTVDSSVEPPETEAAAAAQPDSAAIQAEEEDLQPDRKRRKTGNEEESSQKVTPKDAFMEKGKAGEPKTDKMEESLTCIICQDLLHDCVSLQPCMHTFCAACYSDWMERSSFCPTCRCPVERIHKNHILNNLVEAYLQQHPEKCRSEEDLQSMDKRNRITQDMLQPKVERWFSDEEGSSDYLMELSDVDSESSDIRQCPGFRKDPSLCPAVSGQQAEQGEFKQAGEAPSTSTDTPTETSSCFSCPSPSVLAELPGLQKLRHAFPVLLPLFLQNYLVYRNFVMLFLSFSLCSCRITWSTETSSCFSCPSPSVLAELPGLQKLRHAFPVLLALFLQNYLVSRGVTWKEMFKESLVSLQQGVFYLSDYRITGNAVLCYCCGLRSFRELAYQYRQNIPAAELPAPVTSRPDCYWGRNCR</sequence>
<comment type="catalytic activity">
    <reaction evidence="1">
        <text>S-ubiquitinyl-[E2 ubiquitin-conjugating enzyme]-L-cysteine + [acceptor protein]-L-lysine = [E2 ubiquitin-conjugating enzyme]-L-cysteine + N(6)-ubiquitinyl-[acceptor protein]-L-lysine.</text>
        <dbReference type="EC" id="2.3.2.27"/>
    </reaction>
</comment>
<keyword evidence="13" id="KW-0862">Zinc</keyword>
<evidence type="ECO:0000313" key="23">
    <source>
        <dbReference type="Proteomes" id="UP001166093"/>
    </source>
</evidence>
<evidence type="ECO:0000256" key="2">
    <source>
        <dbReference type="ARBA" id="ARBA00004322"/>
    </source>
</evidence>
<reference evidence="22" key="1">
    <citation type="journal article" date="2021" name="Cell">
        <title>Tracing the genetic footprints of vertebrate landing in non-teleost ray-finned fishes.</title>
        <authorList>
            <person name="Bi X."/>
            <person name="Wang K."/>
            <person name="Yang L."/>
            <person name="Pan H."/>
            <person name="Jiang H."/>
            <person name="Wei Q."/>
            <person name="Fang M."/>
            <person name="Yu H."/>
            <person name="Zhu C."/>
            <person name="Cai Y."/>
            <person name="He Y."/>
            <person name="Gan X."/>
            <person name="Zeng H."/>
            <person name="Yu D."/>
            <person name="Zhu Y."/>
            <person name="Jiang H."/>
            <person name="Qiu Q."/>
            <person name="Yang H."/>
            <person name="Zhang Y.E."/>
            <person name="Wang W."/>
            <person name="Zhu M."/>
            <person name="He S."/>
            <person name="Zhang G."/>
        </authorList>
    </citation>
    <scope>NUCLEOTIDE SEQUENCE</scope>
    <source>
        <strain evidence="22">Pddl_001</strain>
    </source>
</reference>
<proteinExistence type="inferred from homology"/>
<dbReference type="Gene3D" id="2.60.200.20">
    <property type="match status" value="1"/>
</dbReference>
<keyword evidence="8" id="KW-0808">Transferase</keyword>
<dbReference type="EC" id="2.3.2.27" evidence="5"/>
<dbReference type="Gene3D" id="3.30.40.10">
    <property type="entry name" value="Zinc/RING finger domain, C3HC4 (zinc finger)"/>
    <property type="match status" value="1"/>
</dbReference>
<evidence type="ECO:0000256" key="1">
    <source>
        <dbReference type="ARBA" id="ARBA00000900"/>
    </source>
</evidence>
<evidence type="ECO:0000256" key="4">
    <source>
        <dbReference type="ARBA" id="ARBA00005797"/>
    </source>
</evidence>
<gene>
    <name evidence="22" type="primary">Chfr</name>
    <name evidence="22" type="ORF">GTO93_0002756</name>
</gene>
<protein>
    <recommendedName>
        <fullName evidence="6">E3 ubiquitin-protein ligase CHFR</fullName>
        <ecNumber evidence="5">2.3.2.27</ecNumber>
    </recommendedName>
    <alternativeName>
        <fullName evidence="17">Checkpoint with forkhead and RING finger domains protein</fullName>
    </alternativeName>
    <alternativeName>
        <fullName evidence="16">RING-type E3 ubiquitin transferase CHFR</fullName>
    </alternativeName>
</protein>
<evidence type="ECO:0000256" key="15">
    <source>
        <dbReference type="ARBA" id="ARBA00023306"/>
    </source>
</evidence>
<comment type="caution">
    <text evidence="22">The sequence shown here is derived from an EMBL/GenBank/DDBJ whole genome shotgun (WGS) entry which is preliminary data.</text>
</comment>
<keyword evidence="12" id="KW-0833">Ubl conjugation pathway</keyword>
<keyword evidence="7" id="KW-0132">Cell division</keyword>
<keyword evidence="23" id="KW-1185">Reference proteome</keyword>
<feature type="non-terminal residue" evidence="22">
    <location>
        <position position="571"/>
    </location>
</feature>
<evidence type="ECO:0000256" key="19">
    <source>
        <dbReference type="SAM" id="MobiDB-lite"/>
    </source>
</evidence>
<feature type="compositionally biased region" description="Low complexity" evidence="19">
    <location>
        <begin position="131"/>
        <end position="144"/>
    </location>
</feature>
<evidence type="ECO:0000256" key="3">
    <source>
        <dbReference type="ARBA" id="ARBA00004906"/>
    </source>
</evidence>
<dbReference type="InterPro" id="IPR052256">
    <property type="entry name" value="E3_ubiquitin-ligase_CHFR"/>
</dbReference>
<keyword evidence="11" id="KW-0498">Mitosis</keyword>
<dbReference type="InterPro" id="IPR000253">
    <property type="entry name" value="FHA_dom"/>
</dbReference>
<evidence type="ECO:0000256" key="5">
    <source>
        <dbReference type="ARBA" id="ARBA00012483"/>
    </source>
</evidence>
<dbReference type="Pfam" id="PF17979">
    <property type="entry name" value="zf-CRD"/>
    <property type="match status" value="1"/>
</dbReference>
<evidence type="ECO:0000256" key="8">
    <source>
        <dbReference type="ARBA" id="ARBA00022679"/>
    </source>
</evidence>
<dbReference type="SMART" id="SM00184">
    <property type="entry name" value="RING"/>
    <property type="match status" value="1"/>
</dbReference>
<evidence type="ECO:0000256" key="18">
    <source>
        <dbReference type="PROSITE-ProRule" id="PRU00175"/>
    </source>
</evidence>
<feature type="compositionally biased region" description="Low complexity" evidence="19">
    <location>
        <begin position="165"/>
        <end position="183"/>
    </location>
</feature>
<comment type="similarity">
    <text evidence="4">Belongs to the CHFR family.</text>
</comment>
<dbReference type="InterPro" id="IPR040909">
    <property type="entry name" value="CHFR_Znf-CRD"/>
</dbReference>
<evidence type="ECO:0000256" key="16">
    <source>
        <dbReference type="ARBA" id="ARBA00029800"/>
    </source>
</evidence>
<name>A0ABS2XH84_POLSP</name>
<keyword evidence="9" id="KW-0479">Metal-binding</keyword>
<dbReference type="Proteomes" id="UP001166093">
    <property type="component" value="Unassembled WGS sequence"/>
</dbReference>
<feature type="compositionally biased region" description="Basic and acidic residues" evidence="19">
    <location>
        <begin position="209"/>
        <end position="224"/>
    </location>
</feature>